<sequence>MAPIFRLSPESMQMIENVCNGFRRFENYHIVTTNDNWSTGTFHIDVYHMGRFCSKYIFCPTLNGKIGSIAIYGVGLSDHLRKIQASMICFGLRVEEVYIDNEGISPYVDVILAPY</sequence>
<dbReference type="EMBL" id="SRYX01000099">
    <property type="protein sequence ID" value="TGY26120.1"/>
    <property type="molecule type" value="Genomic_DNA"/>
</dbReference>
<gene>
    <name evidence="1" type="ORF">E5353_16950</name>
</gene>
<reference evidence="1 2" key="1">
    <citation type="submission" date="2019-04" db="EMBL/GenBank/DDBJ databases">
        <title>Microbes associate with the intestines of laboratory mice.</title>
        <authorList>
            <person name="Navarre W."/>
            <person name="Wong E."/>
            <person name="Huang K."/>
            <person name="Tropini C."/>
            <person name="Ng K."/>
            <person name="Yu B."/>
        </authorList>
    </citation>
    <scope>NUCLEOTIDE SEQUENCE [LARGE SCALE GENOMIC DNA]</scope>
    <source>
        <strain evidence="1 2">NM63_1-25</strain>
    </source>
</reference>
<comment type="caution">
    <text evidence="1">The sequence shown here is derived from an EMBL/GenBank/DDBJ whole genome shotgun (WGS) entry which is preliminary data.</text>
</comment>
<name>A0A4V3RGZ7_9BACE</name>
<evidence type="ECO:0000313" key="2">
    <source>
        <dbReference type="Proteomes" id="UP000309566"/>
    </source>
</evidence>
<organism evidence="1 2">
    <name type="scientific">Bacteroides caecimuris</name>
    <dbReference type="NCBI Taxonomy" id="1796613"/>
    <lineage>
        <taxon>Bacteria</taxon>
        <taxon>Pseudomonadati</taxon>
        <taxon>Bacteroidota</taxon>
        <taxon>Bacteroidia</taxon>
        <taxon>Bacteroidales</taxon>
        <taxon>Bacteroidaceae</taxon>
        <taxon>Bacteroides</taxon>
    </lineage>
</organism>
<dbReference type="AlphaFoldDB" id="A0A4V3RGZ7"/>
<dbReference type="RefSeq" id="WP_136000438.1">
    <property type="nucleotide sequence ID" value="NZ_SRYX01000099.1"/>
</dbReference>
<dbReference type="Proteomes" id="UP000309566">
    <property type="component" value="Unassembled WGS sequence"/>
</dbReference>
<accession>A0A4V3RGZ7</accession>
<protein>
    <submittedName>
        <fullName evidence="1">Uncharacterized protein</fullName>
    </submittedName>
</protein>
<proteinExistence type="predicted"/>
<evidence type="ECO:0000313" key="1">
    <source>
        <dbReference type="EMBL" id="TGY26120.1"/>
    </source>
</evidence>